<comment type="caution">
    <text evidence="2">The sequence shown here is derived from an EMBL/GenBank/DDBJ whole genome shotgun (WGS) entry which is preliminary data.</text>
</comment>
<sequence>MDFDPFERINKDVQRFSIDPFAAIQLPGQSGLTAHLLKSTVPHVRLTSVLMKDGRRAGFVARRPEGCDLVSLEPDLRGKGLSPELLLATRVLRASLKYSDVVDLQRASKQLFCGGSYSVAGLASARAAHRLAVMRGVSRRQAIPAAVLADYAHLPDSLPGQKPPDCRSSTRYAPRRRRPCRARMRRLTRSSPNIRLRAKSPILFILSGYADRGAPVRVAPLIKPRPFMQRPRPHIEHA</sequence>
<keyword evidence="3" id="KW-1185">Reference proteome</keyword>
<proteinExistence type="predicted"/>
<dbReference type="AlphaFoldDB" id="A0A4R8LUW5"/>
<evidence type="ECO:0000313" key="3">
    <source>
        <dbReference type="Proteomes" id="UP000295509"/>
    </source>
</evidence>
<reference evidence="2 3" key="1">
    <citation type="submission" date="2019-03" db="EMBL/GenBank/DDBJ databases">
        <title>Genomic Encyclopedia of Type Strains, Phase III (KMG-III): the genomes of soil and plant-associated and newly described type strains.</title>
        <authorList>
            <person name="Whitman W."/>
        </authorList>
    </citation>
    <scope>NUCLEOTIDE SEQUENCE [LARGE SCALE GENOMIC DNA]</scope>
    <source>
        <strain evidence="2 3">LMG 29544</strain>
    </source>
</reference>
<accession>A0A4R8LUW5</accession>
<dbReference type="EMBL" id="SORE01000007">
    <property type="protein sequence ID" value="TDY51569.1"/>
    <property type="molecule type" value="Genomic_DNA"/>
</dbReference>
<name>A0A4R8LUW5_9BURK</name>
<dbReference type="Proteomes" id="UP000295509">
    <property type="component" value="Unassembled WGS sequence"/>
</dbReference>
<gene>
    <name evidence="2" type="ORF">BX592_107137</name>
</gene>
<protein>
    <submittedName>
        <fullName evidence="2">Uncharacterized protein</fullName>
    </submittedName>
</protein>
<evidence type="ECO:0000313" key="2">
    <source>
        <dbReference type="EMBL" id="TDY51569.1"/>
    </source>
</evidence>
<feature type="region of interest" description="Disordered" evidence="1">
    <location>
        <begin position="158"/>
        <end position="178"/>
    </location>
</feature>
<organism evidence="2 3">
    <name type="scientific">Paraburkholderia rhizosphaerae</name>
    <dbReference type="NCBI Taxonomy" id="480658"/>
    <lineage>
        <taxon>Bacteria</taxon>
        <taxon>Pseudomonadati</taxon>
        <taxon>Pseudomonadota</taxon>
        <taxon>Betaproteobacteria</taxon>
        <taxon>Burkholderiales</taxon>
        <taxon>Burkholderiaceae</taxon>
        <taxon>Paraburkholderia</taxon>
    </lineage>
</organism>
<evidence type="ECO:0000256" key="1">
    <source>
        <dbReference type="SAM" id="MobiDB-lite"/>
    </source>
</evidence>